<organism evidence="2 4">
    <name type="scientific">Verticillium longisporum</name>
    <name type="common">Verticillium dahliae var. longisporum</name>
    <dbReference type="NCBI Taxonomy" id="100787"/>
    <lineage>
        <taxon>Eukaryota</taxon>
        <taxon>Fungi</taxon>
        <taxon>Dikarya</taxon>
        <taxon>Ascomycota</taxon>
        <taxon>Pezizomycotina</taxon>
        <taxon>Sordariomycetes</taxon>
        <taxon>Hypocreomycetidae</taxon>
        <taxon>Glomerellales</taxon>
        <taxon>Plectosphaerellaceae</taxon>
        <taxon>Verticillium</taxon>
    </lineage>
</organism>
<name>A0A0G4MBE2_VERLO</name>
<accession>A0A0G4MBE2</accession>
<evidence type="ECO:0000313" key="3">
    <source>
        <dbReference type="Proteomes" id="UP000044602"/>
    </source>
</evidence>
<dbReference type="AlphaFoldDB" id="A0A0G4MBE2"/>
<proteinExistence type="predicted"/>
<protein>
    <submittedName>
        <fullName evidence="2">Uncharacterized protein</fullName>
    </submittedName>
</protein>
<reference evidence="3 4" key="1">
    <citation type="submission" date="2015-05" db="EMBL/GenBank/DDBJ databases">
        <authorList>
            <person name="Fogelqvist Johan"/>
        </authorList>
    </citation>
    <scope>NUCLEOTIDE SEQUENCE [LARGE SCALE GENOMIC DNA]</scope>
    <source>
        <strain evidence="1">VL1</strain>
        <strain evidence="2">VL2</strain>
    </source>
</reference>
<dbReference type="Proteomes" id="UP000044602">
    <property type="component" value="Unassembled WGS sequence"/>
</dbReference>
<dbReference type="EMBL" id="CVQI01023891">
    <property type="protein sequence ID" value="CRK31612.1"/>
    <property type="molecule type" value="Genomic_DNA"/>
</dbReference>
<gene>
    <name evidence="1" type="ORF">BN1708_015668</name>
    <name evidence="2" type="ORF">BN1723_014535</name>
</gene>
<evidence type="ECO:0000313" key="4">
    <source>
        <dbReference type="Proteomes" id="UP000045706"/>
    </source>
</evidence>
<evidence type="ECO:0000313" key="2">
    <source>
        <dbReference type="EMBL" id="CRK31612.1"/>
    </source>
</evidence>
<keyword evidence="3" id="KW-1185">Reference proteome</keyword>
<sequence>MFVPIPNSKLLGQLPPLFPCAGVAALDAGVASCADESLATPLKAHCLGFLIFFFDYSRTRERNLNLDIARQ</sequence>
<evidence type="ECO:0000313" key="1">
    <source>
        <dbReference type="EMBL" id="CRK29793.1"/>
    </source>
</evidence>
<dbReference type="EMBL" id="CVQH01021251">
    <property type="protein sequence ID" value="CRK29793.1"/>
    <property type="molecule type" value="Genomic_DNA"/>
</dbReference>
<dbReference type="Proteomes" id="UP000045706">
    <property type="component" value="Unassembled WGS sequence"/>
</dbReference>